<comment type="caution">
    <text evidence="1">The sequence shown here is derived from an EMBL/GenBank/DDBJ whole genome shotgun (WGS) entry which is preliminary data.</text>
</comment>
<keyword evidence="2" id="KW-1185">Reference proteome</keyword>
<evidence type="ECO:0000313" key="2">
    <source>
        <dbReference type="Proteomes" id="UP000003755"/>
    </source>
</evidence>
<dbReference type="AlphaFoldDB" id="C9L9P9"/>
<gene>
    <name evidence="1" type="ORF">BLAHAN_06133</name>
</gene>
<sequence>MRRSPLFFSMSMRKGCRIFGGYKKKSKKIIFIVRRPSKLFHERYLYS</sequence>
<accession>C9L9P9</accession>
<evidence type="ECO:0000313" key="1">
    <source>
        <dbReference type="EMBL" id="EEX21394.1"/>
    </source>
</evidence>
<protein>
    <submittedName>
        <fullName evidence="1">Uncharacterized protein</fullName>
    </submittedName>
</protein>
<reference evidence="1" key="1">
    <citation type="submission" date="2009-09" db="EMBL/GenBank/DDBJ databases">
        <authorList>
            <person name="Weinstock G."/>
            <person name="Sodergren E."/>
            <person name="Clifton S."/>
            <person name="Fulton L."/>
            <person name="Fulton B."/>
            <person name="Courtney L."/>
            <person name="Fronick C."/>
            <person name="Harrison M."/>
            <person name="Strong C."/>
            <person name="Farmer C."/>
            <person name="Delahaunty K."/>
            <person name="Markovic C."/>
            <person name="Hall O."/>
            <person name="Minx P."/>
            <person name="Tomlinson C."/>
            <person name="Mitreva M."/>
            <person name="Nelson J."/>
            <person name="Hou S."/>
            <person name="Wollam A."/>
            <person name="Pepin K.H."/>
            <person name="Johnson M."/>
            <person name="Bhonagiri V."/>
            <person name="Nash W.E."/>
            <person name="Warren W."/>
            <person name="Chinwalla A."/>
            <person name="Mardis E.R."/>
            <person name="Wilson R.K."/>
        </authorList>
    </citation>
    <scope>NUCLEOTIDE SEQUENCE [LARGE SCALE GENOMIC DNA]</scope>
    <source>
        <strain evidence="1">DSM 20583</strain>
    </source>
</reference>
<organism evidence="1 2">
    <name type="scientific">Blautia hansenii DSM 20583</name>
    <dbReference type="NCBI Taxonomy" id="537007"/>
    <lineage>
        <taxon>Bacteria</taxon>
        <taxon>Bacillati</taxon>
        <taxon>Bacillota</taxon>
        <taxon>Clostridia</taxon>
        <taxon>Lachnospirales</taxon>
        <taxon>Lachnospiraceae</taxon>
        <taxon>Blautia</taxon>
    </lineage>
</organism>
<dbReference type="EMBL" id="ABYU02000027">
    <property type="protein sequence ID" value="EEX21394.1"/>
    <property type="molecule type" value="Genomic_DNA"/>
</dbReference>
<dbReference type="Proteomes" id="UP000003755">
    <property type="component" value="Unassembled WGS sequence"/>
</dbReference>
<proteinExistence type="predicted"/>
<name>C9L9P9_BLAHA</name>
<dbReference type="HOGENOM" id="CLU_3165173_0_0_9"/>